<dbReference type="AlphaFoldDB" id="A0A5N6JXX9"/>
<gene>
    <name evidence="15" type="ORF">EYC80_009454</name>
</gene>
<dbReference type="PROSITE" id="PS51195">
    <property type="entry name" value="Q_MOTIF"/>
    <property type="match status" value="1"/>
</dbReference>
<keyword evidence="3 10" id="KW-0547">Nucleotide-binding</keyword>
<dbReference type="InterPro" id="IPR011545">
    <property type="entry name" value="DEAD/DEAH_box_helicase_dom"/>
</dbReference>
<accession>A0A5N6JXX9</accession>
<organism evidence="15 16">
    <name type="scientific">Monilinia laxa</name>
    <name type="common">Brown rot fungus</name>
    <name type="synonym">Sclerotinia laxa</name>
    <dbReference type="NCBI Taxonomy" id="61186"/>
    <lineage>
        <taxon>Eukaryota</taxon>
        <taxon>Fungi</taxon>
        <taxon>Dikarya</taxon>
        <taxon>Ascomycota</taxon>
        <taxon>Pezizomycotina</taxon>
        <taxon>Leotiomycetes</taxon>
        <taxon>Helotiales</taxon>
        <taxon>Sclerotiniaceae</taxon>
        <taxon>Monilinia</taxon>
    </lineage>
</organism>
<feature type="region of interest" description="Disordered" evidence="11">
    <location>
        <begin position="1"/>
        <end position="49"/>
    </location>
</feature>
<feature type="region of interest" description="Disordered" evidence="11">
    <location>
        <begin position="83"/>
        <end position="184"/>
    </location>
</feature>
<dbReference type="EMBL" id="VIGI01000011">
    <property type="protein sequence ID" value="KAB8293988.1"/>
    <property type="molecule type" value="Genomic_DNA"/>
</dbReference>
<dbReference type="PROSITE" id="PS51192">
    <property type="entry name" value="HELICASE_ATP_BIND_1"/>
    <property type="match status" value="1"/>
</dbReference>
<keyword evidence="2" id="KW-0698">rRNA processing</keyword>
<evidence type="ECO:0000259" key="12">
    <source>
        <dbReference type="PROSITE" id="PS51192"/>
    </source>
</evidence>
<evidence type="ECO:0000256" key="3">
    <source>
        <dbReference type="ARBA" id="ARBA00022741"/>
    </source>
</evidence>
<evidence type="ECO:0000259" key="14">
    <source>
        <dbReference type="PROSITE" id="PS51195"/>
    </source>
</evidence>
<dbReference type="InterPro" id="IPR014014">
    <property type="entry name" value="RNA_helicase_DEAD_Q_motif"/>
</dbReference>
<comment type="subcellular location">
    <subcellularLocation>
        <location evidence="1">Nucleus</location>
        <location evidence="1">Nucleolus</location>
    </subcellularLocation>
</comment>
<proteinExistence type="inferred from homology"/>
<keyword evidence="5 10" id="KW-0347">Helicase</keyword>
<feature type="compositionally biased region" description="Basic and acidic residues" evidence="11">
    <location>
        <begin position="705"/>
        <end position="714"/>
    </location>
</feature>
<dbReference type="InterPro" id="IPR001650">
    <property type="entry name" value="Helicase_C-like"/>
</dbReference>
<dbReference type="SUPFAM" id="SSF52540">
    <property type="entry name" value="P-loop containing nucleoside triphosphate hydrolases"/>
    <property type="match status" value="1"/>
</dbReference>
<feature type="compositionally biased region" description="Basic residues" evidence="11">
    <location>
        <begin position="19"/>
        <end position="40"/>
    </location>
</feature>
<evidence type="ECO:0000256" key="11">
    <source>
        <dbReference type="SAM" id="MobiDB-lite"/>
    </source>
</evidence>
<comment type="function">
    <text evidence="10">RNA helicase.</text>
</comment>
<evidence type="ECO:0000313" key="16">
    <source>
        <dbReference type="Proteomes" id="UP000326757"/>
    </source>
</evidence>
<dbReference type="PROSITE" id="PS51194">
    <property type="entry name" value="HELICASE_CTER"/>
    <property type="match status" value="1"/>
</dbReference>
<dbReference type="Gene3D" id="3.40.50.300">
    <property type="entry name" value="P-loop containing nucleotide triphosphate hydrolases"/>
    <property type="match status" value="2"/>
</dbReference>
<evidence type="ECO:0000256" key="2">
    <source>
        <dbReference type="ARBA" id="ARBA00022552"/>
    </source>
</evidence>
<dbReference type="SMART" id="SM00490">
    <property type="entry name" value="HELICc"/>
    <property type="match status" value="1"/>
</dbReference>
<feature type="region of interest" description="Disordered" evidence="11">
    <location>
        <begin position="693"/>
        <end position="714"/>
    </location>
</feature>
<keyword evidence="8" id="KW-0539">Nucleus</keyword>
<name>A0A5N6JXX9_MONLA</name>
<protein>
    <recommendedName>
        <fullName evidence="10">ATP-dependent RNA helicase</fullName>
        <ecNumber evidence="10">3.6.4.13</ecNumber>
    </recommendedName>
</protein>
<dbReference type="Proteomes" id="UP000326757">
    <property type="component" value="Unassembled WGS sequence"/>
</dbReference>
<dbReference type="CDD" id="cd18787">
    <property type="entry name" value="SF2_C_DEAD"/>
    <property type="match status" value="1"/>
</dbReference>
<keyword evidence="16" id="KW-1185">Reference proteome</keyword>
<feature type="domain" description="DEAD-box RNA helicase Q" evidence="14">
    <location>
        <begin position="206"/>
        <end position="234"/>
    </location>
</feature>
<evidence type="ECO:0000256" key="1">
    <source>
        <dbReference type="ARBA" id="ARBA00004604"/>
    </source>
</evidence>
<dbReference type="Pfam" id="PF00271">
    <property type="entry name" value="Helicase_C"/>
    <property type="match status" value="1"/>
</dbReference>
<dbReference type="EC" id="3.6.4.13" evidence="10"/>
<dbReference type="CDD" id="cd17946">
    <property type="entry name" value="DEADc_DDX24"/>
    <property type="match status" value="1"/>
</dbReference>
<comment type="similarity">
    <text evidence="10">Belongs to the DEAD box helicase family.</text>
</comment>
<dbReference type="PANTHER" id="PTHR24031">
    <property type="entry name" value="RNA HELICASE"/>
    <property type="match status" value="1"/>
</dbReference>
<dbReference type="Pfam" id="PF00270">
    <property type="entry name" value="DEAD"/>
    <property type="match status" value="1"/>
</dbReference>
<dbReference type="GO" id="GO:0003724">
    <property type="term" value="F:RNA helicase activity"/>
    <property type="evidence" value="ECO:0007669"/>
    <property type="project" value="UniProtKB-EC"/>
</dbReference>
<dbReference type="OrthoDB" id="4310724at2759"/>
<dbReference type="GO" id="GO:0005730">
    <property type="term" value="C:nucleolus"/>
    <property type="evidence" value="ECO:0007669"/>
    <property type="project" value="UniProtKB-SubCell"/>
</dbReference>
<evidence type="ECO:0000256" key="4">
    <source>
        <dbReference type="ARBA" id="ARBA00022801"/>
    </source>
</evidence>
<dbReference type="GO" id="GO:0005524">
    <property type="term" value="F:ATP binding"/>
    <property type="evidence" value="ECO:0007669"/>
    <property type="project" value="UniProtKB-UniRule"/>
</dbReference>
<dbReference type="InterPro" id="IPR027417">
    <property type="entry name" value="P-loop_NTPase"/>
</dbReference>
<dbReference type="PROSITE" id="PS00039">
    <property type="entry name" value="DEAD_ATP_HELICASE"/>
    <property type="match status" value="1"/>
</dbReference>
<feature type="short sequence motif" description="Q motif" evidence="9">
    <location>
        <begin position="206"/>
        <end position="234"/>
    </location>
</feature>
<feature type="compositionally biased region" description="Basic and acidic residues" evidence="11">
    <location>
        <begin position="173"/>
        <end position="184"/>
    </location>
</feature>
<feature type="domain" description="Helicase C-terminal" evidence="13">
    <location>
        <begin position="470"/>
        <end position="638"/>
    </location>
</feature>
<reference evidence="15 16" key="1">
    <citation type="submission" date="2019-06" db="EMBL/GenBank/DDBJ databases">
        <title>Genome Sequence of the Brown Rot Fungal Pathogen Monilinia laxa.</title>
        <authorList>
            <person name="De Miccolis Angelini R.M."/>
            <person name="Landi L."/>
            <person name="Abate D."/>
            <person name="Pollastro S."/>
            <person name="Romanazzi G."/>
            <person name="Faretra F."/>
        </authorList>
    </citation>
    <scope>NUCLEOTIDE SEQUENCE [LARGE SCALE GENOMIC DNA]</scope>
    <source>
        <strain evidence="15 16">Mlax316</strain>
    </source>
</reference>
<dbReference type="GO" id="GO:0016787">
    <property type="term" value="F:hydrolase activity"/>
    <property type="evidence" value="ECO:0007669"/>
    <property type="project" value="UniProtKB-KW"/>
</dbReference>
<keyword evidence="4 10" id="KW-0378">Hydrolase</keyword>
<keyword evidence="7 10" id="KW-0694">RNA-binding</keyword>
<feature type="compositionally biased region" description="Basic and acidic residues" evidence="11">
    <location>
        <begin position="143"/>
        <end position="163"/>
    </location>
</feature>
<evidence type="ECO:0000256" key="6">
    <source>
        <dbReference type="ARBA" id="ARBA00022840"/>
    </source>
</evidence>
<feature type="domain" description="Helicase ATP-binding" evidence="12">
    <location>
        <begin position="237"/>
        <end position="437"/>
    </location>
</feature>
<feature type="compositionally biased region" description="Acidic residues" evidence="11">
    <location>
        <begin position="91"/>
        <end position="109"/>
    </location>
</feature>
<evidence type="ECO:0000256" key="10">
    <source>
        <dbReference type="RuleBase" id="RU365068"/>
    </source>
</evidence>
<evidence type="ECO:0000256" key="9">
    <source>
        <dbReference type="PROSITE-ProRule" id="PRU00552"/>
    </source>
</evidence>
<evidence type="ECO:0000256" key="5">
    <source>
        <dbReference type="ARBA" id="ARBA00022806"/>
    </source>
</evidence>
<evidence type="ECO:0000259" key="13">
    <source>
        <dbReference type="PROSITE" id="PS51194"/>
    </source>
</evidence>
<evidence type="ECO:0000256" key="8">
    <source>
        <dbReference type="ARBA" id="ARBA00023242"/>
    </source>
</evidence>
<evidence type="ECO:0000313" key="15">
    <source>
        <dbReference type="EMBL" id="KAB8293988.1"/>
    </source>
</evidence>
<feature type="region of interest" description="Disordered" evidence="11">
    <location>
        <begin position="832"/>
        <end position="854"/>
    </location>
</feature>
<dbReference type="SMART" id="SM00487">
    <property type="entry name" value="DEXDc"/>
    <property type="match status" value="1"/>
</dbReference>
<evidence type="ECO:0000256" key="7">
    <source>
        <dbReference type="ARBA" id="ARBA00022884"/>
    </source>
</evidence>
<comment type="domain">
    <text evidence="10">The Q motif is unique to and characteristic of the DEAD box family of RNA helicases and controls ATP binding and hydrolysis.</text>
</comment>
<comment type="caution">
    <text evidence="15">The sequence shown here is derived from an EMBL/GenBank/DDBJ whole genome shotgun (WGS) entry which is preliminary data.</text>
</comment>
<comment type="catalytic activity">
    <reaction evidence="10">
        <text>ATP + H2O = ADP + phosphate + H(+)</text>
        <dbReference type="Rhea" id="RHEA:13065"/>
        <dbReference type="ChEBI" id="CHEBI:15377"/>
        <dbReference type="ChEBI" id="CHEBI:15378"/>
        <dbReference type="ChEBI" id="CHEBI:30616"/>
        <dbReference type="ChEBI" id="CHEBI:43474"/>
        <dbReference type="ChEBI" id="CHEBI:456216"/>
        <dbReference type="EC" id="3.6.4.13"/>
    </reaction>
</comment>
<dbReference type="InterPro" id="IPR014001">
    <property type="entry name" value="Helicase_ATP-bd"/>
</dbReference>
<dbReference type="GO" id="GO:0006364">
    <property type="term" value="P:rRNA processing"/>
    <property type="evidence" value="ECO:0007669"/>
    <property type="project" value="UniProtKB-KW"/>
</dbReference>
<feature type="compositionally biased region" description="Basic and acidic residues" evidence="11">
    <location>
        <begin position="122"/>
        <end position="135"/>
    </location>
</feature>
<sequence length="854" mass="95174">MDNKQKKRSHSETNGSQKAPKRQKIQKSSKKQKKDAPKKKVAVDSLPWNEVTMPDMFEDAEGFYGLEEVDDVEVVRDGDVVTFVSSKIQTQDDDDDEFEGFGEDEEDKETNDISIVKPILKPTEESTEKEEQSAKKEKKAKPEKKENKEKPKATEEEEKLPNKKDKKSKKEKPKQQPTDKDAELKQDFKNVFQALEEDAAREVDVSGWAELDLSSNTLSALSKLGFSKPTPIQSEAIPEVLAGHDVVGKASTGSGKTLAFGIPIVEKWLEVYGELDEDELKKSTRPPTALILSPTRELAHQLTEHITALCKGMSTSPYVAAVTGGLSVQKQQRQLAKADIIIGTPGRLWEVISSSNELSAGLKQVRFLVIDEADRLLTDGHFKEAEEILNALDRTHADEDGEEEDTIQPRQTLVFSATFHKGLQQKLAGKGKQSFKDESQSMEYLLKKLNFREEKPKFVDVNPISQMAANLKEGMVECGGEEKDLYLYSLLLHHPNQRTLIFTNSIHSVRRLTPMLQTLNIPAHSLHSQMIQKARMRSIEKFSRTNNTGSVLVATDVAARGLDIGGVQLVIHYHLPRTADMYVHRSGRTARAAASGSSILLCGPEEVVGTRRLVAKVHAQNALNGEGKKSKFYIRSLDIDRRVVARLKPRVTLAKKIADSALAKEKKGHDDDWVKNAAEELGVEYDSEEFEALGGGRKGRGTGRRMKEKEARGMTKGEVGALRAELRALLAQRVNVGVSERYLTSGTVNVNDLLKGAKGEWLGEYACARCVVHHSPLTTHYTRCTIARSPLHKGSTASSTYTRRRRILPKKEMHHGMTTMSRIDISTVAPTRPRYHPSRAISHPYTPIHPHSSS</sequence>
<dbReference type="InterPro" id="IPR000629">
    <property type="entry name" value="RNA-helicase_DEAD-box_CS"/>
</dbReference>
<keyword evidence="6 10" id="KW-0067">ATP-binding</keyword>
<dbReference type="GO" id="GO:0003723">
    <property type="term" value="F:RNA binding"/>
    <property type="evidence" value="ECO:0007669"/>
    <property type="project" value="UniProtKB-UniRule"/>
</dbReference>